<dbReference type="InterPro" id="IPR050523">
    <property type="entry name" value="AKR_Detox_Biosynth"/>
</dbReference>
<dbReference type="EMBL" id="CP007139">
    <property type="protein sequence ID" value="AIE86331.1"/>
    <property type="molecule type" value="Genomic_DNA"/>
</dbReference>
<evidence type="ECO:0000313" key="4">
    <source>
        <dbReference type="Proteomes" id="UP000027982"/>
    </source>
</evidence>
<dbReference type="Proteomes" id="UP000027982">
    <property type="component" value="Chromosome"/>
</dbReference>
<dbReference type="InterPro" id="IPR036812">
    <property type="entry name" value="NAD(P)_OxRdtase_dom_sf"/>
</dbReference>
<dbReference type="HOGENOM" id="CLU_023205_2_0_0"/>
<evidence type="ECO:0000313" key="3">
    <source>
        <dbReference type="EMBL" id="AIE86331.1"/>
    </source>
</evidence>
<dbReference type="InterPro" id="IPR023210">
    <property type="entry name" value="NADP_OxRdtase_dom"/>
</dbReference>
<proteinExistence type="predicted"/>
<sequence>MEYRSLGRTGVQVSVACMGTMTFGWEPDDWGSHEEEAIRLTHVANDIGINFFDTADVYARGVSETILGKALKGRRDRVVLATKCHGKMDDADPNAWGNSYRHIVEACDASLRRLGTDWIDLYQIHRPQPAVPIDETLRALDDLRRAGKIRYAGCSTFAAWQVCEAHYVAKELGAAGFVTEQPPYNLLDRRVERELLPFCRTYDYGVIPWSPLAGGMLSGKYLEPGTKGARYSASDPGGRLKQVPVAKLRRLKALAERNEMSLATLSLAWVASQPGITSPIIGARSEQQLRESAAACERKLSPKLLKAVDEIFEPGSHHVNYYSANFGPNGRVR</sequence>
<organism evidence="3 4">
    <name type="scientific">Fimbriimonas ginsengisoli Gsoil 348</name>
    <dbReference type="NCBI Taxonomy" id="661478"/>
    <lineage>
        <taxon>Bacteria</taxon>
        <taxon>Bacillati</taxon>
        <taxon>Armatimonadota</taxon>
        <taxon>Fimbriimonadia</taxon>
        <taxon>Fimbriimonadales</taxon>
        <taxon>Fimbriimonadaceae</taxon>
        <taxon>Fimbriimonas</taxon>
    </lineage>
</organism>
<reference evidence="3 4" key="1">
    <citation type="journal article" date="2014" name="PLoS ONE">
        <title>The first complete genome sequence of the class fimbriimonadia in the phylum armatimonadetes.</title>
        <authorList>
            <person name="Hu Z.Y."/>
            <person name="Wang Y.Z."/>
            <person name="Im W.T."/>
            <person name="Wang S.Y."/>
            <person name="Zhao G.P."/>
            <person name="Zheng H.J."/>
            <person name="Quan Z.X."/>
        </authorList>
    </citation>
    <scope>NUCLEOTIDE SEQUENCE [LARGE SCALE GENOMIC DNA]</scope>
    <source>
        <strain evidence="3">Gsoil 348</strain>
    </source>
</reference>
<accession>A0A068NSB1</accession>
<name>A0A068NSB1_FIMGI</name>
<dbReference type="GO" id="GO:0016491">
    <property type="term" value="F:oxidoreductase activity"/>
    <property type="evidence" value="ECO:0007669"/>
    <property type="project" value="UniProtKB-KW"/>
</dbReference>
<dbReference type="OrthoDB" id="9772407at2"/>
<dbReference type="STRING" id="661478.OP10G_2963"/>
<dbReference type="GO" id="GO:0005829">
    <property type="term" value="C:cytosol"/>
    <property type="evidence" value="ECO:0007669"/>
    <property type="project" value="UniProtKB-ARBA"/>
</dbReference>
<dbReference type="Pfam" id="PF00248">
    <property type="entry name" value="Aldo_ket_red"/>
    <property type="match status" value="1"/>
</dbReference>
<keyword evidence="4" id="KW-1185">Reference proteome</keyword>
<dbReference type="PANTHER" id="PTHR43364:SF4">
    <property type="entry name" value="NAD(P)-LINKED OXIDOREDUCTASE SUPERFAMILY PROTEIN"/>
    <property type="match status" value="1"/>
</dbReference>
<evidence type="ECO:0000256" key="1">
    <source>
        <dbReference type="ARBA" id="ARBA00023002"/>
    </source>
</evidence>
<gene>
    <name evidence="3" type="ORF">OP10G_2963</name>
</gene>
<keyword evidence="1" id="KW-0560">Oxidoreductase</keyword>
<dbReference type="AlphaFoldDB" id="A0A068NSB1"/>
<evidence type="ECO:0000259" key="2">
    <source>
        <dbReference type="Pfam" id="PF00248"/>
    </source>
</evidence>
<dbReference type="eggNOG" id="COG0667">
    <property type="taxonomic scope" value="Bacteria"/>
</dbReference>
<feature type="domain" description="NADP-dependent oxidoreductase" evidence="2">
    <location>
        <begin position="17"/>
        <end position="311"/>
    </location>
</feature>
<protein>
    <submittedName>
        <fullName evidence="3">Oxidoreductase, aldo/keto reductase family</fullName>
    </submittedName>
</protein>
<dbReference type="RefSeq" id="WP_025229698.1">
    <property type="nucleotide sequence ID" value="NZ_CP007139.1"/>
</dbReference>
<dbReference type="SUPFAM" id="SSF51430">
    <property type="entry name" value="NAD(P)-linked oxidoreductase"/>
    <property type="match status" value="1"/>
</dbReference>
<dbReference type="PANTHER" id="PTHR43364">
    <property type="entry name" value="NADH-SPECIFIC METHYLGLYOXAL REDUCTASE-RELATED"/>
    <property type="match status" value="1"/>
</dbReference>
<dbReference type="KEGG" id="fgi:OP10G_2963"/>
<dbReference type="FunFam" id="3.20.20.100:FF:000004">
    <property type="entry name" value="Oxidoreductase, aldo/keto reductase"/>
    <property type="match status" value="1"/>
</dbReference>
<dbReference type="Gene3D" id="3.20.20.100">
    <property type="entry name" value="NADP-dependent oxidoreductase domain"/>
    <property type="match status" value="1"/>
</dbReference>